<name>A0AAE0BE62_9CHLO</name>
<reference evidence="1 2" key="1">
    <citation type="journal article" date="2015" name="Genome Biol. Evol.">
        <title>Comparative Genomics of a Bacterivorous Green Alga Reveals Evolutionary Causalities and Consequences of Phago-Mixotrophic Mode of Nutrition.</title>
        <authorList>
            <person name="Burns J.A."/>
            <person name="Paasch A."/>
            <person name="Narechania A."/>
            <person name="Kim E."/>
        </authorList>
    </citation>
    <scope>NUCLEOTIDE SEQUENCE [LARGE SCALE GENOMIC DNA]</scope>
    <source>
        <strain evidence="1 2">PLY_AMNH</strain>
    </source>
</reference>
<proteinExistence type="predicted"/>
<accession>A0AAE0BE62</accession>
<organism evidence="1 2">
    <name type="scientific">Cymbomonas tetramitiformis</name>
    <dbReference type="NCBI Taxonomy" id="36881"/>
    <lineage>
        <taxon>Eukaryota</taxon>
        <taxon>Viridiplantae</taxon>
        <taxon>Chlorophyta</taxon>
        <taxon>Pyramimonadophyceae</taxon>
        <taxon>Pyramimonadales</taxon>
        <taxon>Pyramimonadaceae</taxon>
        <taxon>Cymbomonas</taxon>
    </lineage>
</organism>
<comment type="caution">
    <text evidence="1">The sequence shown here is derived from an EMBL/GenBank/DDBJ whole genome shotgun (WGS) entry which is preliminary data.</text>
</comment>
<gene>
    <name evidence="1" type="ORF">CYMTET_54802</name>
</gene>
<evidence type="ECO:0000313" key="1">
    <source>
        <dbReference type="EMBL" id="KAK3234971.1"/>
    </source>
</evidence>
<dbReference type="Proteomes" id="UP001190700">
    <property type="component" value="Unassembled WGS sequence"/>
</dbReference>
<protein>
    <submittedName>
        <fullName evidence="1">Uncharacterized protein</fullName>
    </submittedName>
</protein>
<sequence length="204" mass="22638">MRVIDKVGLSPGIYLGSGAQAFPAPTLLATTTHVTYALLVERSAADESKRRCEGQSQLSQQIPTSWRRCPNRAVVGAYTETDTEQYELDGLRAWLERFAPAYGSGRQWKQQAAATAGILRGPEDLNAMYTTDIRALKNEGCLLRDIEKMVEKLPTFPSKEMKKGNEMEELEALSTAVVKLTEHVYVNTALRTATCREEGEPLDL</sequence>
<evidence type="ECO:0000313" key="2">
    <source>
        <dbReference type="Proteomes" id="UP001190700"/>
    </source>
</evidence>
<dbReference type="EMBL" id="LGRX02035405">
    <property type="protein sequence ID" value="KAK3234971.1"/>
    <property type="molecule type" value="Genomic_DNA"/>
</dbReference>
<keyword evidence="2" id="KW-1185">Reference proteome</keyword>
<dbReference type="AlphaFoldDB" id="A0AAE0BE62"/>